<reference evidence="2 3" key="1">
    <citation type="submission" date="2023-05" db="EMBL/GenBank/DDBJ databases">
        <title>Actinoplanes sp. NEAU-A12 genome sequencing.</title>
        <authorList>
            <person name="Wang Z.-S."/>
        </authorList>
    </citation>
    <scope>NUCLEOTIDE SEQUENCE [LARGE SCALE GENOMIC DNA]</scope>
    <source>
        <strain evidence="2 3">NEAU-A12</strain>
    </source>
</reference>
<dbReference type="Pfam" id="PF20026">
    <property type="entry name" value="DUF6434"/>
    <property type="match status" value="1"/>
</dbReference>
<comment type="caution">
    <text evidence="2">The sequence shown here is derived from an EMBL/GenBank/DDBJ whole genome shotgun (WGS) entry which is preliminary data.</text>
</comment>
<sequence>MSEIRPPLSAALTGAELRRWYWTWQELTVLARELAVPRGGGKQVLTDRLAAALDGAPAPASPISRTSGRQLSVPVTNQTVIPAGQRCSQVLREHFRREIGPAFTFDAFMRAFIATGEGRTLGEAVAHWHATRGAAGRSQPIGAQFELNAFLRTWRRGHPNGSRDDALAAWRQHRALPLEARTTASGEGE</sequence>
<dbReference type="InterPro" id="IPR045492">
    <property type="entry name" value="DUF6434"/>
</dbReference>
<feature type="domain" description="DUF6434" evidence="1">
    <location>
        <begin position="74"/>
        <end position="130"/>
    </location>
</feature>
<gene>
    <name evidence="2" type="ORF">QLQ12_27625</name>
</gene>
<keyword evidence="3" id="KW-1185">Reference proteome</keyword>
<proteinExistence type="predicted"/>
<evidence type="ECO:0000259" key="1">
    <source>
        <dbReference type="Pfam" id="PF20026"/>
    </source>
</evidence>
<dbReference type="Pfam" id="PF18953">
    <property type="entry name" value="SAP_new25"/>
    <property type="match status" value="1"/>
</dbReference>
<name>A0ABT6WRZ4_9ACTN</name>
<dbReference type="RefSeq" id="WP_282763434.1">
    <property type="nucleotide sequence ID" value="NZ_JASCTH010000019.1"/>
</dbReference>
<evidence type="ECO:0000313" key="3">
    <source>
        <dbReference type="Proteomes" id="UP001241758"/>
    </source>
</evidence>
<dbReference type="Proteomes" id="UP001241758">
    <property type="component" value="Unassembled WGS sequence"/>
</dbReference>
<dbReference type="EMBL" id="JASCTH010000019">
    <property type="protein sequence ID" value="MDI6102395.1"/>
    <property type="molecule type" value="Genomic_DNA"/>
</dbReference>
<protein>
    <submittedName>
        <fullName evidence="2">DUF6434 domain-containing protein</fullName>
    </submittedName>
</protein>
<organism evidence="2 3">
    <name type="scientific">Actinoplanes sandaracinus</name>
    <dbReference type="NCBI Taxonomy" id="3045177"/>
    <lineage>
        <taxon>Bacteria</taxon>
        <taxon>Bacillati</taxon>
        <taxon>Actinomycetota</taxon>
        <taxon>Actinomycetes</taxon>
        <taxon>Micromonosporales</taxon>
        <taxon>Micromonosporaceae</taxon>
        <taxon>Actinoplanes</taxon>
    </lineage>
</organism>
<accession>A0ABT6WRZ4</accession>
<evidence type="ECO:0000313" key="2">
    <source>
        <dbReference type="EMBL" id="MDI6102395.1"/>
    </source>
</evidence>